<name>Q3KB19_PSEPF</name>
<sequence>MCYTRCFKRETFNINSRLIELTACLTFQPSYIHLQTLRIACAPHFLLAYQLTKESAKPGIPPNLQALQRTKLRDDFAIKQVTGLECIHLSTTERFQLDCFIGHYIKTRNLRDVPDIDRILRATLENYPCHPPVMVNELNAWIDKTLGYRASHPDFTQLEDL</sequence>
<dbReference type="AlphaFoldDB" id="Q3KB19"/>
<dbReference type="KEGG" id="pfo:Pfl01_3297"/>
<protein>
    <submittedName>
        <fullName evidence="1">Uncharacterized protein</fullName>
    </submittedName>
</protein>
<accession>Q3KB19</accession>
<evidence type="ECO:0000313" key="1">
    <source>
        <dbReference type="EMBL" id="ABA75035.1"/>
    </source>
</evidence>
<dbReference type="eggNOG" id="ENOG503081B">
    <property type="taxonomic scope" value="Bacteria"/>
</dbReference>
<proteinExistence type="predicted"/>
<evidence type="ECO:0000313" key="2">
    <source>
        <dbReference type="Proteomes" id="UP000002704"/>
    </source>
</evidence>
<gene>
    <name evidence="1" type="ordered locus">Pfl01_3297</name>
</gene>
<dbReference type="HOGENOM" id="CLU_1642288_0_0_6"/>
<dbReference type="EMBL" id="CP000094">
    <property type="protein sequence ID" value="ABA75035.1"/>
    <property type="molecule type" value="Genomic_DNA"/>
</dbReference>
<organism evidence="1 2">
    <name type="scientific">Pseudomonas fluorescens (strain Pf0-1)</name>
    <dbReference type="NCBI Taxonomy" id="205922"/>
    <lineage>
        <taxon>Bacteria</taxon>
        <taxon>Pseudomonadati</taxon>
        <taxon>Pseudomonadota</taxon>
        <taxon>Gammaproteobacteria</taxon>
        <taxon>Pseudomonadales</taxon>
        <taxon>Pseudomonadaceae</taxon>
        <taxon>Pseudomonas</taxon>
    </lineage>
</organism>
<dbReference type="Proteomes" id="UP000002704">
    <property type="component" value="Chromosome"/>
</dbReference>
<reference evidence="1 2" key="1">
    <citation type="journal article" date="2009" name="Genome Biol.">
        <title>Genomic and genetic analyses of diversity and plant interactions of Pseudomonas fluorescens.</title>
        <authorList>
            <person name="Silby M.W."/>
            <person name="Cerdeno-Tarraga A.M."/>
            <person name="Vernikos G.S."/>
            <person name="Giddens S.R."/>
            <person name="Jackson R.W."/>
            <person name="Preston G.M."/>
            <person name="Zhang X.X."/>
            <person name="Moon C.D."/>
            <person name="Gehrig S.M."/>
            <person name="Godfrey S.A."/>
            <person name="Knight C.G."/>
            <person name="Malone J.G."/>
            <person name="Robinson Z."/>
            <person name="Spiers A.J."/>
            <person name="Harris S."/>
            <person name="Challis G.L."/>
            <person name="Yaxley A.M."/>
            <person name="Harris D."/>
            <person name="Seeger K."/>
            <person name="Murphy L."/>
            <person name="Rutter S."/>
            <person name="Squares R."/>
            <person name="Quail M.A."/>
            <person name="Saunders E."/>
            <person name="Mavromatis K."/>
            <person name="Brettin T.S."/>
            <person name="Bentley S.D."/>
            <person name="Hothersall J."/>
            <person name="Stephens E."/>
            <person name="Thomas C.M."/>
            <person name="Parkhill J."/>
            <person name="Levy S.B."/>
            <person name="Rainey P.B."/>
            <person name="Thomson N.R."/>
        </authorList>
    </citation>
    <scope>NUCLEOTIDE SEQUENCE [LARGE SCALE GENOMIC DNA]</scope>
    <source>
        <strain evidence="1 2">Pf0-1</strain>
    </source>
</reference>